<keyword evidence="4" id="KW-0010">Activator</keyword>
<evidence type="ECO:0000313" key="10">
    <source>
        <dbReference type="EMBL" id="AVK60241.1"/>
    </source>
</evidence>
<feature type="region of interest" description="Disordered" evidence="8">
    <location>
        <begin position="340"/>
        <end position="461"/>
    </location>
</feature>
<keyword evidence="2" id="KW-0805">Transcription regulation</keyword>
<name>A0A2P1DP97_COINA</name>
<sequence length="607" mass="67332">MMEIELPKLTPSQQDMDMIDILWKQDIDLGAGREVFDFSYRQKEHELQRQRELEEEKRRQVLLEQEKALLAQLQLDEETGEFVPRLPPSRQQQQPPADTPAEVSQNIGFTEDGDAMSFDECMELLAQTFPLVEASETASTCLGASPAPTGSGQLVMAPEQPPLIPTPMLPTAQKTWPDLDEAWTELLSIPELQQCLNMQMQEMTEPSDYLSTNPAAEAQDPSYSLFMPPLADPAVTQPEVCSTEFIGNFEVNFPAAGPASLLSQMSLKAPDMAVGGNTGEYCEMFYPDLLGTAKANETPQPCNTLSGGVCQVTEAPNNSPLKPLDLQELSAGDPFKIGNSDMAVEFPDSDSGLSLDASPNMSSPEKSAYGDGSLGFSDSDMDEMESNLGSESDYSEMFSISLTTSNSSGSGANTPTSQQQKRKSKHPKTEPAEASVHSTPPFTKDKAKRRSESRLSRDEQRARALQIPFSTDLIINLPVDDFNELMSKHQLNEAQLALVRDIRRRGKNKVAAQNCRKRKMENIVGLEYDLDSLKEERERLLREKTEQSSSLRQMKQQLNSLYLEVFGMLRDEQGRPYSPAEYSLQQTSDGTVFLVPRVKKTLVKSDG</sequence>
<comment type="similarity">
    <text evidence="1">Belongs to the bZIP family. CNC subfamily.</text>
</comment>
<dbReference type="AlphaFoldDB" id="A0A2P1DP97"/>
<dbReference type="SMART" id="SM00338">
    <property type="entry name" value="BRLZ"/>
    <property type="match status" value="1"/>
</dbReference>
<evidence type="ECO:0000256" key="3">
    <source>
        <dbReference type="ARBA" id="ARBA00023125"/>
    </source>
</evidence>
<dbReference type="GO" id="GO:0000978">
    <property type="term" value="F:RNA polymerase II cis-regulatory region sequence-specific DNA binding"/>
    <property type="evidence" value="ECO:0007669"/>
    <property type="project" value="InterPro"/>
</dbReference>
<dbReference type="PROSITE" id="PS00036">
    <property type="entry name" value="BZIP_BASIC"/>
    <property type="match status" value="1"/>
</dbReference>
<proteinExistence type="evidence at transcript level"/>
<dbReference type="InterPro" id="IPR004826">
    <property type="entry name" value="bZIP_Maf"/>
</dbReference>
<evidence type="ECO:0000256" key="8">
    <source>
        <dbReference type="SAM" id="MobiDB-lite"/>
    </source>
</evidence>
<keyword evidence="6" id="KW-0539">Nucleus</keyword>
<dbReference type="Pfam" id="PF03131">
    <property type="entry name" value="bZIP_Maf"/>
    <property type="match status" value="1"/>
</dbReference>
<evidence type="ECO:0000256" key="5">
    <source>
        <dbReference type="ARBA" id="ARBA00023163"/>
    </source>
</evidence>
<dbReference type="PROSITE" id="PS50217">
    <property type="entry name" value="BZIP"/>
    <property type="match status" value="1"/>
</dbReference>
<keyword evidence="7" id="KW-0175">Coiled coil</keyword>
<reference evidence="10" key="1">
    <citation type="submission" date="2017-02" db="EMBL/GenBank/DDBJ databases">
        <title>Molecular cloning of Nrf2 of Coilia nasus.</title>
        <authorList>
            <person name="Wang M."/>
            <person name="Xu D."/>
            <person name="Liu K."/>
            <person name="Xu P."/>
        </authorList>
    </citation>
    <scope>NUCLEOTIDE SEQUENCE</scope>
</reference>
<gene>
    <name evidence="10" type="primary">Nrf2</name>
</gene>
<evidence type="ECO:0000259" key="9">
    <source>
        <dbReference type="PROSITE" id="PS50217"/>
    </source>
</evidence>
<dbReference type="PANTHER" id="PTHR24411">
    <property type="entry name" value="NUCLEAR FACTOR ERYTHROID 2-RELATED FACTOR"/>
    <property type="match status" value="1"/>
</dbReference>
<organism evidence="10">
    <name type="scientific">Coilia nasus</name>
    <name type="common">Japanese grenadier anchovy</name>
    <dbReference type="NCBI Taxonomy" id="365059"/>
    <lineage>
        <taxon>Eukaryota</taxon>
        <taxon>Metazoa</taxon>
        <taxon>Chordata</taxon>
        <taxon>Craniata</taxon>
        <taxon>Vertebrata</taxon>
        <taxon>Euteleostomi</taxon>
        <taxon>Actinopterygii</taxon>
        <taxon>Neopterygii</taxon>
        <taxon>Teleostei</taxon>
        <taxon>Clupei</taxon>
        <taxon>Clupeiformes</taxon>
        <taxon>Clupeoidei</taxon>
        <taxon>Engraulidae</taxon>
        <taxon>Coilinae</taxon>
        <taxon>Coilia</taxon>
    </lineage>
</organism>
<dbReference type="EMBL" id="KY652086">
    <property type="protein sequence ID" value="AVK60241.1"/>
    <property type="molecule type" value="mRNA"/>
</dbReference>
<keyword evidence="3" id="KW-0238">DNA-binding</keyword>
<protein>
    <submittedName>
        <fullName evidence="10">Nuclear factor erythroid 2-related factor 2</fullName>
    </submittedName>
</protein>
<evidence type="ECO:0000256" key="2">
    <source>
        <dbReference type="ARBA" id="ARBA00023015"/>
    </source>
</evidence>
<dbReference type="SUPFAM" id="SSF47454">
    <property type="entry name" value="A DNA-binding domain in eukaryotic transcription factors"/>
    <property type="match status" value="1"/>
</dbReference>
<evidence type="ECO:0000256" key="4">
    <source>
        <dbReference type="ARBA" id="ARBA00023159"/>
    </source>
</evidence>
<feature type="compositionally biased region" description="Low complexity" evidence="8">
    <location>
        <begin position="399"/>
        <end position="417"/>
    </location>
</feature>
<feature type="compositionally biased region" description="Basic and acidic residues" evidence="8">
    <location>
        <begin position="450"/>
        <end position="461"/>
    </location>
</feature>
<feature type="domain" description="BZIP" evidence="9">
    <location>
        <begin position="498"/>
        <end position="561"/>
    </location>
</feature>
<evidence type="ECO:0000256" key="6">
    <source>
        <dbReference type="ARBA" id="ARBA00023242"/>
    </source>
</evidence>
<dbReference type="FunFam" id="1.10.880.10:FF:000001">
    <property type="entry name" value="Nuclear factor erythroid 2-related factor 2"/>
    <property type="match status" value="1"/>
</dbReference>
<dbReference type="PANTHER" id="PTHR24411:SF3">
    <property type="entry name" value="NUCLEAR FACTOR ERYTHROID 2-RELATED FACTOR 2"/>
    <property type="match status" value="1"/>
</dbReference>
<dbReference type="InterPro" id="IPR004827">
    <property type="entry name" value="bZIP"/>
</dbReference>
<dbReference type="CDD" id="cd14720">
    <property type="entry name" value="bZIP_NFE2-like"/>
    <property type="match status" value="1"/>
</dbReference>
<feature type="coiled-coil region" evidence="7">
    <location>
        <begin position="516"/>
        <end position="557"/>
    </location>
</feature>
<dbReference type="GO" id="GO:0000981">
    <property type="term" value="F:DNA-binding transcription factor activity, RNA polymerase II-specific"/>
    <property type="evidence" value="ECO:0007669"/>
    <property type="project" value="TreeGrafter"/>
</dbReference>
<dbReference type="Gene3D" id="1.10.880.10">
    <property type="entry name" value="Transcription factor, Skn-1-like, DNA-binding domain"/>
    <property type="match status" value="1"/>
</dbReference>
<dbReference type="GO" id="GO:0005634">
    <property type="term" value="C:nucleus"/>
    <property type="evidence" value="ECO:0007669"/>
    <property type="project" value="TreeGrafter"/>
</dbReference>
<dbReference type="InterPro" id="IPR047167">
    <property type="entry name" value="NFE2-like"/>
</dbReference>
<dbReference type="InterPro" id="IPR008917">
    <property type="entry name" value="TF_DNA-bd_sf"/>
</dbReference>
<evidence type="ECO:0000256" key="1">
    <source>
        <dbReference type="ARBA" id="ARBA00008157"/>
    </source>
</evidence>
<dbReference type="GO" id="GO:0034599">
    <property type="term" value="P:cellular response to oxidative stress"/>
    <property type="evidence" value="ECO:0007669"/>
    <property type="project" value="TreeGrafter"/>
</dbReference>
<feature type="region of interest" description="Disordered" evidence="8">
    <location>
        <begin position="83"/>
        <end position="104"/>
    </location>
</feature>
<accession>A0A2P1DP97</accession>
<evidence type="ECO:0000256" key="7">
    <source>
        <dbReference type="SAM" id="Coils"/>
    </source>
</evidence>
<keyword evidence="5" id="KW-0804">Transcription</keyword>